<dbReference type="Proteomes" id="UP000028480">
    <property type="component" value="Unassembled WGS sequence"/>
</dbReference>
<dbReference type="HOGENOM" id="CLU_123936_0_0_6"/>
<evidence type="ECO:0000313" key="2">
    <source>
        <dbReference type="EMBL" id="CDH33342.1"/>
    </source>
</evidence>
<reference evidence="2" key="1">
    <citation type="submission" date="2013-07" db="EMBL/GenBank/DDBJ databases">
        <title>Sub-species coevolution in mutualistic symbiosis.</title>
        <authorList>
            <person name="Murfin K."/>
            <person name="Klassen J."/>
            <person name="Lee M."/>
            <person name="Forst S."/>
            <person name="Stock P."/>
            <person name="Goodrich-Blair H."/>
        </authorList>
    </citation>
    <scope>NUCLEOTIDE SEQUENCE [LARGE SCALE GENOMIC DNA]</scope>
    <source>
        <strain evidence="2">Intermedium</strain>
    </source>
</reference>
<organism evidence="2">
    <name type="scientific">Xenorhabdus bovienii str. Intermedium</name>
    <dbReference type="NCBI Taxonomy" id="1379677"/>
    <lineage>
        <taxon>Bacteria</taxon>
        <taxon>Pseudomonadati</taxon>
        <taxon>Pseudomonadota</taxon>
        <taxon>Gammaproteobacteria</taxon>
        <taxon>Enterobacterales</taxon>
        <taxon>Morganellaceae</taxon>
        <taxon>Xenorhabdus</taxon>
    </lineage>
</organism>
<dbReference type="Pfam" id="PF03230">
    <property type="entry name" value="Antirestrict"/>
    <property type="match status" value="1"/>
</dbReference>
<name>A0A077QAV3_XENBV</name>
<evidence type="ECO:0000256" key="1">
    <source>
        <dbReference type="ARBA" id="ARBA00008618"/>
    </source>
</evidence>
<comment type="caution">
    <text evidence="2">The sequence shown here is derived from an EMBL/GenBank/DDBJ whole genome shotgun (WGS) entry which is preliminary data.</text>
</comment>
<comment type="similarity">
    <text evidence="1">Belongs to the antirestriction protein family.</text>
</comment>
<dbReference type="RefSeq" id="WP_038180599.1">
    <property type="nucleotide sequence ID" value="NZ_CAWLWA010000019.1"/>
</dbReference>
<dbReference type="EMBL" id="CBTB010000179">
    <property type="protein sequence ID" value="CDH33342.1"/>
    <property type="molecule type" value="Genomic_DNA"/>
</dbReference>
<dbReference type="InterPro" id="IPR004914">
    <property type="entry name" value="Antirestrict"/>
</dbReference>
<dbReference type="Gene3D" id="3.30.70.3580">
    <property type="entry name" value="Antirestriction protein"/>
    <property type="match status" value="1"/>
</dbReference>
<dbReference type="AlphaFoldDB" id="A0A077QAV3"/>
<protein>
    <submittedName>
        <fullName evidence="2">Putative antirestriction protein</fullName>
    </submittedName>
</protein>
<proteinExistence type="inferred from homology"/>
<gene>
    <name evidence="2" type="primary">klcA</name>
    <name evidence="2" type="ORF">XBI1_260001</name>
</gene>
<dbReference type="InterPro" id="IPR042297">
    <property type="entry name" value="Antirestriction_sf"/>
</dbReference>
<accession>A0A077QAV3</accession>
<sequence length="149" mass="16713">MQQNTPPVTDIVPASEHSPFAEIFPHTGSLELLLLEHTFIKAAAVLCDDVRCDRWQYRKVSDTIAYIVPVRPDSSGVRVETTDFKGEVSADAFGLMVTLSVLGYLTTLMKLDGYAERFCALREYALQHPQTQFIRAALGLIHKEKCDVR</sequence>